<sequence length="505" mass="51654">MKIDLSPPMPDREPPLRTAPRDDDARRDQGRAFDAAVRDAKPPQRDTASADNRAPAPSVQGDASAKPTPSQDASSARASEATSAKRDAGDGKDTDPNKDADAADATQAEGADKRALQSLLGLLNHSGQRSDDKRKASEQDAATRTLVPSGAEQGLDPTGGEGTGGKSVRLEVLKMETHFEPHQDGMVLVQAKGDEAARKAAADAKSAGVKTAAESSASAVLASLSDKAKAAAQASSERMSTKGAAATGDGQQPSEAPLPLRFDEALARLSDRGRAGADQGGERRSDTQRAASLDAAKGSDTATGGKTLTVDALAAGGSGAGGLGIATQIADRMLEVLGEPNARPSSAATPDQDAHVRMRAGGAALKTLTIQLKPEHLGTLDVSMRLSEGKLTVELAASRADTAVLLAEDRGALRQLLERAGFSLDDAAITVVAKDIQANAPRAADGSAGAGNDNSSSNGASGQAARDGSPSRDEQPSGRRSPETPARDGTVSQDASRTRRASTYL</sequence>
<organism evidence="3 4">
    <name type="scientific">Aureimonas ureilytica</name>
    <dbReference type="NCBI Taxonomy" id="401562"/>
    <lineage>
        <taxon>Bacteria</taxon>
        <taxon>Pseudomonadati</taxon>
        <taxon>Pseudomonadota</taxon>
        <taxon>Alphaproteobacteria</taxon>
        <taxon>Hyphomicrobiales</taxon>
        <taxon>Aurantimonadaceae</taxon>
        <taxon>Aureimonas</taxon>
    </lineage>
</organism>
<dbReference type="Pfam" id="PF02120">
    <property type="entry name" value="Flg_hook"/>
    <property type="match status" value="1"/>
</dbReference>
<feature type="region of interest" description="Disordered" evidence="1">
    <location>
        <begin position="442"/>
        <end position="505"/>
    </location>
</feature>
<accession>A0A175RQQ6</accession>
<dbReference type="Proteomes" id="UP000078529">
    <property type="component" value="Unassembled WGS sequence"/>
</dbReference>
<feature type="compositionally biased region" description="Basic and acidic residues" evidence="1">
    <location>
        <begin position="10"/>
        <end position="44"/>
    </location>
</feature>
<dbReference type="AlphaFoldDB" id="A0A175RQQ6"/>
<feature type="compositionally biased region" description="Low complexity" evidence="1">
    <location>
        <begin position="73"/>
        <end position="82"/>
    </location>
</feature>
<dbReference type="RefSeq" id="WP_058600909.1">
    <property type="nucleotide sequence ID" value="NZ_LDQA01000028.1"/>
</dbReference>
<dbReference type="InterPro" id="IPR021136">
    <property type="entry name" value="Flagellar_hook_control-like_C"/>
</dbReference>
<dbReference type="EMBL" id="LDQA01000028">
    <property type="protein sequence ID" value="KTR05139.1"/>
    <property type="molecule type" value="Genomic_DNA"/>
</dbReference>
<comment type="caution">
    <text evidence="3">The sequence shown here is derived from an EMBL/GenBank/DDBJ whole genome shotgun (WGS) entry which is preliminary data.</text>
</comment>
<feature type="compositionally biased region" description="Basic and acidic residues" evidence="1">
    <location>
        <begin position="128"/>
        <end position="138"/>
    </location>
</feature>
<feature type="compositionally biased region" description="Basic and acidic residues" evidence="1">
    <location>
        <begin position="83"/>
        <end position="101"/>
    </location>
</feature>
<name>A0A175RQQ6_9HYPH</name>
<dbReference type="Gene3D" id="3.30.750.140">
    <property type="match status" value="1"/>
</dbReference>
<evidence type="ECO:0000313" key="4">
    <source>
        <dbReference type="Proteomes" id="UP000078529"/>
    </source>
</evidence>
<proteinExistence type="predicted"/>
<evidence type="ECO:0000256" key="1">
    <source>
        <dbReference type="SAM" id="MobiDB-lite"/>
    </source>
</evidence>
<feature type="compositionally biased region" description="Low complexity" evidence="1">
    <location>
        <begin position="443"/>
        <end position="462"/>
    </location>
</feature>
<dbReference type="InterPro" id="IPR038610">
    <property type="entry name" value="FliK-like_C_sf"/>
</dbReference>
<keyword evidence="4" id="KW-1185">Reference proteome</keyword>
<protein>
    <recommendedName>
        <fullName evidence="2">Flagellar hook-length control protein-like C-terminal domain-containing protein</fullName>
    </recommendedName>
</protein>
<evidence type="ECO:0000313" key="3">
    <source>
        <dbReference type="EMBL" id="KTR05139.1"/>
    </source>
</evidence>
<gene>
    <name evidence="3" type="ORF">NS365_14170</name>
</gene>
<reference evidence="3 4" key="1">
    <citation type="journal article" date="2016" name="Front. Microbiol.">
        <title>Genomic Resource of Rice Seed Associated Bacteria.</title>
        <authorList>
            <person name="Midha S."/>
            <person name="Bansal K."/>
            <person name="Sharma S."/>
            <person name="Kumar N."/>
            <person name="Patil P.P."/>
            <person name="Chaudhry V."/>
            <person name="Patil P.B."/>
        </authorList>
    </citation>
    <scope>NUCLEOTIDE SEQUENCE [LARGE SCALE GENOMIC DNA]</scope>
    <source>
        <strain evidence="3 4">NS365</strain>
    </source>
</reference>
<feature type="region of interest" description="Disordered" evidence="1">
    <location>
        <begin position="194"/>
        <end position="305"/>
    </location>
</feature>
<feature type="compositionally biased region" description="Basic and acidic residues" evidence="1">
    <location>
        <begin position="261"/>
        <end position="287"/>
    </location>
</feature>
<feature type="region of interest" description="Disordered" evidence="1">
    <location>
        <begin position="1"/>
        <end position="169"/>
    </location>
</feature>
<feature type="compositionally biased region" description="Low complexity" evidence="1">
    <location>
        <begin position="203"/>
        <end position="237"/>
    </location>
</feature>
<dbReference type="CDD" id="cd17470">
    <property type="entry name" value="T3SS_Flik_C"/>
    <property type="match status" value="1"/>
</dbReference>
<feature type="compositionally biased region" description="Basic and acidic residues" evidence="1">
    <location>
        <begin position="469"/>
        <end position="486"/>
    </location>
</feature>
<evidence type="ECO:0000259" key="2">
    <source>
        <dbReference type="Pfam" id="PF02120"/>
    </source>
</evidence>
<dbReference type="PATRIC" id="fig|401562.4.peg.2622"/>
<feature type="domain" description="Flagellar hook-length control protein-like C-terminal" evidence="2">
    <location>
        <begin position="364"/>
        <end position="430"/>
    </location>
</feature>